<dbReference type="Proteomes" id="UP000670092">
    <property type="component" value="Unassembled WGS sequence"/>
</dbReference>
<evidence type="ECO:0000313" key="1">
    <source>
        <dbReference type="EMBL" id="KAG5296435.1"/>
    </source>
</evidence>
<reference evidence="1 2" key="1">
    <citation type="submission" date="2021-01" db="EMBL/GenBank/DDBJ databases">
        <title>Chromosome-level genome assembly of a human fungal pathogen reveals clustering of transcriptionally co-regulated genes.</title>
        <authorList>
            <person name="Voorhies M."/>
            <person name="Cohen S."/>
            <person name="Shea T.P."/>
            <person name="Petrus S."/>
            <person name="Munoz J.F."/>
            <person name="Poplawski S."/>
            <person name="Goldman W.E."/>
            <person name="Michael T."/>
            <person name="Cuomo C.A."/>
            <person name="Sil A."/>
            <person name="Beyhan S."/>
        </authorList>
    </citation>
    <scope>NUCLEOTIDE SEQUENCE [LARGE SCALE GENOMIC DNA]</scope>
    <source>
        <strain evidence="1 2">G184AR</strain>
    </source>
</reference>
<gene>
    <name evidence="1" type="ORF">I7I52_07083</name>
</gene>
<protein>
    <submittedName>
        <fullName evidence="1">Uncharacterized protein</fullName>
    </submittedName>
</protein>
<dbReference type="AlphaFoldDB" id="A0A8H8CZZ1"/>
<accession>A0A8H8CZZ1</accession>
<dbReference type="EMBL" id="JAEVHI010000003">
    <property type="protein sequence ID" value="KAG5296435.1"/>
    <property type="molecule type" value="Genomic_DNA"/>
</dbReference>
<comment type="caution">
    <text evidence="1">The sequence shown here is derived from an EMBL/GenBank/DDBJ whole genome shotgun (WGS) entry which is preliminary data.</text>
</comment>
<sequence length="60" mass="7111">MLIYLNFNYSVSLHRVQCIFRNHDVGVSNEYSTPYPTNLCPDRSIETQSRHTYEQFINPT</sequence>
<evidence type="ECO:0000313" key="2">
    <source>
        <dbReference type="Proteomes" id="UP000670092"/>
    </source>
</evidence>
<organism evidence="1 2">
    <name type="scientific">Ajellomyces capsulatus</name>
    <name type="common">Darling's disease fungus</name>
    <name type="synonym">Histoplasma capsulatum</name>
    <dbReference type="NCBI Taxonomy" id="5037"/>
    <lineage>
        <taxon>Eukaryota</taxon>
        <taxon>Fungi</taxon>
        <taxon>Dikarya</taxon>
        <taxon>Ascomycota</taxon>
        <taxon>Pezizomycotina</taxon>
        <taxon>Eurotiomycetes</taxon>
        <taxon>Eurotiomycetidae</taxon>
        <taxon>Onygenales</taxon>
        <taxon>Ajellomycetaceae</taxon>
        <taxon>Histoplasma</taxon>
    </lineage>
</organism>
<name>A0A8H8CZZ1_AJECA</name>
<proteinExistence type="predicted"/>
<dbReference type="VEuPathDB" id="FungiDB:I7I52_07083"/>